<dbReference type="Proteomes" id="UP000289859">
    <property type="component" value="Unassembled WGS sequence"/>
</dbReference>
<sequence length="317" mass="34812">MKKHLFLLFSILLLISCDDGDVIVTSFDFSDQNIAYCSTVDNNETEVTNYIFYKINPDTNEAIAFRISTSDPILTEPSGTNTYTFTLGSSSSTFVSYRIFNSPVTSDYFCSELPPTQPTVSKEYKSAEGTVTIVTQGDYDDNDGIDAEFEMTLLGEADYDGDGIPNYYDFDDDGDNVPTIQEGVAFNDDGSIDIEGSLDTDGDGTPDFLDPDDDGDGVLTINEANPDGEDATPLNPTNTQTVDGVPDYLNDTETTDYGINEYRNHPFTLKNITLTINLTNLVFINADGSETIRQEELLFGDYNAPNQTGILSPEFSD</sequence>
<protein>
    <recommendedName>
        <fullName evidence="4">Calcium-binding protein</fullName>
    </recommendedName>
</protein>
<dbReference type="PROSITE" id="PS51257">
    <property type="entry name" value="PROKAR_LIPOPROTEIN"/>
    <property type="match status" value="1"/>
</dbReference>
<evidence type="ECO:0000256" key="1">
    <source>
        <dbReference type="SAM" id="MobiDB-lite"/>
    </source>
</evidence>
<organism evidence="2 3">
    <name type="scientific">Leeuwenhoekiella polynyae</name>
    <dbReference type="NCBI Taxonomy" id="1550906"/>
    <lineage>
        <taxon>Bacteria</taxon>
        <taxon>Pseudomonadati</taxon>
        <taxon>Bacteroidota</taxon>
        <taxon>Flavobacteriia</taxon>
        <taxon>Flavobacteriales</taxon>
        <taxon>Flavobacteriaceae</taxon>
        <taxon>Leeuwenhoekiella</taxon>
    </lineage>
</organism>
<dbReference type="RefSeq" id="WP_128765055.1">
    <property type="nucleotide sequence ID" value="NZ_JBHUOO010000047.1"/>
</dbReference>
<proteinExistence type="predicted"/>
<dbReference type="AlphaFoldDB" id="A0A4Q0PBB2"/>
<comment type="caution">
    <text evidence="2">The sequence shown here is derived from an EMBL/GenBank/DDBJ whole genome shotgun (WGS) entry which is preliminary data.</text>
</comment>
<feature type="region of interest" description="Disordered" evidence="1">
    <location>
        <begin position="225"/>
        <end position="249"/>
    </location>
</feature>
<name>A0A4Q0PBB2_9FLAO</name>
<dbReference type="OrthoDB" id="1159446at2"/>
<accession>A0A4Q0PBB2</accession>
<dbReference type="GO" id="GO:0005509">
    <property type="term" value="F:calcium ion binding"/>
    <property type="evidence" value="ECO:0007669"/>
    <property type="project" value="InterPro"/>
</dbReference>
<gene>
    <name evidence="2" type="ORF">DSM02_1549</name>
</gene>
<dbReference type="EMBL" id="QOVK01000004">
    <property type="protein sequence ID" value="RXG24064.1"/>
    <property type="molecule type" value="Genomic_DNA"/>
</dbReference>
<evidence type="ECO:0000313" key="2">
    <source>
        <dbReference type="EMBL" id="RXG24064.1"/>
    </source>
</evidence>
<evidence type="ECO:0008006" key="4">
    <source>
        <dbReference type="Google" id="ProtNLM"/>
    </source>
</evidence>
<dbReference type="InterPro" id="IPR028974">
    <property type="entry name" value="TSP_type-3_rpt"/>
</dbReference>
<keyword evidence="3" id="KW-1185">Reference proteome</keyword>
<evidence type="ECO:0000313" key="3">
    <source>
        <dbReference type="Proteomes" id="UP000289859"/>
    </source>
</evidence>
<dbReference type="Gene3D" id="4.10.1080.10">
    <property type="entry name" value="TSP type-3 repeat"/>
    <property type="match status" value="1"/>
</dbReference>
<reference evidence="2 3" key="1">
    <citation type="submission" date="2018-07" db="EMBL/GenBank/DDBJ databases">
        <title>Leeuwenhoekiella genomics.</title>
        <authorList>
            <person name="Tahon G."/>
            <person name="Willems A."/>
        </authorList>
    </citation>
    <scope>NUCLEOTIDE SEQUENCE [LARGE SCALE GENOMIC DNA]</scope>
    <source>
        <strain evidence="2 3">LMG 29608</strain>
    </source>
</reference>